<protein>
    <submittedName>
        <fullName evidence="2">Uncharacterized protein</fullName>
    </submittedName>
</protein>
<keyword evidence="4" id="KW-1185">Reference proteome</keyword>
<evidence type="ECO:0000313" key="2">
    <source>
        <dbReference type="EMBL" id="CAF0945067.1"/>
    </source>
</evidence>
<evidence type="ECO:0000313" key="4">
    <source>
        <dbReference type="Proteomes" id="UP000663828"/>
    </source>
</evidence>
<evidence type="ECO:0000313" key="3">
    <source>
        <dbReference type="EMBL" id="CAF1149472.1"/>
    </source>
</evidence>
<dbReference type="Proteomes" id="UP000663852">
    <property type="component" value="Unassembled WGS sequence"/>
</dbReference>
<dbReference type="AlphaFoldDB" id="A0A814CTE0"/>
<organism evidence="2 5">
    <name type="scientific">Adineta ricciae</name>
    <name type="common">Rotifer</name>
    <dbReference type="NCBI Taxonomy" id="249248"/>
    <lineage>
        <taxon>Eukaryota</taxon>
        <taxon>Metazoa</taxon>
        <taxon>Spiralia</taxon>
        <taxon>Gnathifera</taxon>
        <taxon>Rotifera</taxon>
        <taxon>Eurotatoria</taxon>
        <taxon>Bdelloidea</taxon>
        <taxon>Adinetida</taxon>
        <taxon>Adinetidae</taxon>
        <taxon>Adineta</taxon>
    </lineage>
</organism>
<evidence type="ECO:0000256" key="1">
    <source>
        <dbReference type="SAM" id="MobiDB-lite"/>
    </source>
</evidence>
<feature type="region of interest" description="Disordered" evidence="1">
    <location>
        <begin position="111"/>
        <end position="134"/>
    </location>
</feature>
<gene>
    <name evidence="2" type="ORF">EDS130_LOCUS12026</name>
    <name evidence="3" type="ORF">XAT740_LOCUS20870</name>
</gene>
<accession>A0A814CTE0</accession>
<dbReference type="EMBL" id="CAJNOR010001475">
    <property type="protein sequence ID" value="CAF1149472.1"/>
    <property type="molecule type" value="Genomic_DNA"/>
</dbReference>
<feature type="compositionally biased region" description="Basic and acidic residues" evidence="1">
    <location>
        <begin position="111"/>
        <end position="126"/>
    </location>
</feature>
<dbReference type="EMBL" id="CAJNOJ010000045">
    <property type="protein sequence ID" value="CAF0945067.1"/>
    <property type="molecule type" value="Genomic_DNA"/>
</dbReference>
<reference evidence="2" key="1">
    <citation type="submission" date="2021-02" db="EMBL/GenBank/DDBJ databases">
        <authorList>
            <person name="Nowell W R."/>
        </authorList>
    </citation>
    <scope>NUCLEOTIDE SEQUENCE</scope>
</reference>
<comment type="caution">
    <text evidence="2">The sequence shown here is derived from an EMBL/GenBank/DDBJ whole genome shotgun (WGS) entry which is preliminary data.</text>
</comment>
<proteinExistence type="predicted"/>
<dbReference type="OrthoDB" id="10016093at2759"/>
<name>A0A814CTE0_ADIRI</name>
<sequence>MSFIEVEHDDQIGWFCNDDLILVCEREILMNNPFMNDDQLQSMHGIRRRYVPKVDFNDKKLFPSFSIRRNQDDELHSELDSMLSCREYVSKQNHFFERKLFQQAQAAQADEEKKLEEYRKRREEQRKRQHLFHITRSDEKRYIPHVRKRPSRFDH</sequence>
<evidence type="ECO:0000313" key="5">
    <source>
        <dbReference type="Proteomes" id="UP000663852"/>
    </source>
</evidence>
<dbReference type="Proteomes" id="UP000663828">
    <property type="component" value="Unassembled WGS sequence"/>
</dbReference>